<dbReference type="RefSeq" id="WP_128436151.1">
    <property type="nucleotide sequence ID" value="NZ_JARQDV010000029.1"/>
</dbReference>
<evidence type="ECO:0000313" key="2">
    <source>
        <dbReference type="Proteomes" id="UP001268896"/>
    </source>
</evidence>
<gene>
    <name evidence="1" type="ORF">P7I32_17205</name>
</gene>
<dbReference type="EMBL" id="JARQDV010000029">
    <property type="protein sequence ID" value="MDT2966311.1"/>
    <property type="molecule type" value="Genomic_DNA"/>
</dbReference>
<organism evidence="1 2">
    <name type="scientific">Enterococcus casseliflavus</name>
    <name type="common">Enterococcus flavescens</name>
    <dbReference type="NCBI Taxonomy" id="37734"/>
    <lineage>
        <taxon>Bacteria</taxon>
        <taxon>Bacillati</taxon>
        <taxon>Bacillota</taxon>
        <taxon>Bacilli</taxon>
        <taxon>Lactobacillales</taxon>
        <taxon>Enterococcaceae</taxon>
        <taxon>Enterococcus</taxon>
    </lineage>
</organism>
<dbReference type="AlphaFoldDB" id="A0AAW8UNH5"/>
<proteinExistence type="predicted"/>
<name>A0AAW8UNH5_ENTCA</name>
<dbReference type="Proteomes" id="UP001268896">
    <property type="component" value="Unassembled WGS sequence"/>
</dbReference>
<dbReference type="InterPro" id="IPR025982">
    <property type="entry name" value="SieB"/>
</dbReference>
<protein>
    <submittedName>
        <fullName evidence="1">Super-infection exclusion protein B</fullName>
    </submittedName>
</protein>
<accession>A0AAW8UNH5</accession>
<dbReference type="Pfam" id="PF14163">
    <property type="entry name" value="SieB"/>
    <property type="match status" value="1"/>
</dbReference>
<sequence>MSEKRKLKLFYKNAEARLRKLTPYEVCIVLSLFEKENYTNLLPINDGAVRKIESEMIIGKATNQYLISNLNTAKFPYLLQPWVVNELKEKPELFAFFEKTANIFLRNEDNQALIFDALIKPPDYY</sequence>
<reference evidence="1" key="1">
    <citation type="submission" date="2023-03" db="EMBL/GenBank/DDBJ databases">
        <authorList>
            <person name="Shen W."/>
            <person name="Cai J."/>
        </authorList>
    </citation>
    <scope>NUCLEOTIDE SEQUENCE</scope>
    <source>
        <strain evidence="1">K72-2</strain>
    </source>
</reference>
<evidence type="ECO:0000313" key="1">
    <source>
        <dbReference type="EMBL" id="MDT2966311.1"/>
    </source>
</evidence>
<comment type="caution">
    <text evidence="1">The sequence shown here is derived from an EMBL/GenBank/DDBJ whole genome shotgun (WGS) entry which is preliminary data.</text>
</comment>